<evidence type="ECO:0000256" key="1">
    <source>
        <dbReference type="ARBA" id="ARBA00005721"/>
    </source>
</evidence>
<organism evidence="3 4">
    <name type="scientific">Limosilactobacillus secaliphilus</name>
    <dbReference type="NCBI Taxonomy" id="396268"/>
    <lineage>
        <taxon>Bacteria</taxon>
        <taxon>Bacillati</taxon>
        <taxon>Bacillota</taxon>
        <taxon>Bacilli</taxon>
        <taxon>Lactobacillales</taxon>
        <taxon>Lactobacillaceae</taxon>
        <taxon>Limosilactobacillus</taxon>
    </lineage>
</organism>
<evidence type="ECO:0000313" key="4">
    <source>
        <dbReference type="Proteomes" id="UP000050934"/>
    </source>
</evidence>
<proteinExistence type="inferred from homology"/>
<dbReference type="RefSeq" id="WP_057740514.1">
    <property type="nucleotide sequence ID" value="NZ_JQBW01000006.1"/>
</dbReference>
<reference evidence="3 4" key="1">
    <citation type="journal article" date="2015" name="Genome Announc.">
        <title>Expanding the biotechnology potential of lactobacilli through comparative genomics of 213 strains and associated genera.</title>
        <authorList>
            <person name="Sun Z."/>
            <person name="Harris H.M."/>
            <person name="McCann A."/>
            <person name="Guo C."/>
            <person name="Argimon S."/>
            <person name="Zhang W."/>
            <person name="Yang X."/>
            <person name="Jeffery I.B."/>
            <person name="Cooney J.C."/>
            <person name="Kagawa T.F."/>
            <person name="Liu W."/>
            <person name="Song Y."/>
            <person name="Salvetti E."/>
            <person name="Wrobel A."/>
            <person name="Rasinkangas P."/>
            <person name="Parkhill J."/>
            <person name="Rea M.C."/>
            <person name="O'Sullivan O."/>
            <person name="Ritari J."/>
            <person name="Douillard F.P."/>
            <person name="Paul Ross R."/>
            <person name="Yang R."/>
            <person name="Briner A.E."/>
            <person name="Felis G.E."/>
            <person name="de Vos W.M."/>
            <person name="Barrangou R."/>
            <person name="Klaenhammer T.R."/>
            <person name="Caufield P.W."/>
            <person name="Cui Y."/>
            <person name="Zhang H."/>
            <person name="O'Toole P.W."/>
        </authorList>
    </citation>
    <scope>NUCLEOTIDE SEQUENCE [LARGE SCALE GENOMIC DNA]</scope>
    <source>
        <strain evidence="3 4">DSM 17896</strain>
    </source>
</reference>
<evidence type="ECO:0000256" key="2">
    <source>
        <dbReference type="SAM" id="MobiDB-lite"/>
    </source>
</evidence>
<dbReference type="PANTHER" id="PTHR34297">
    <property type="entry name" value="HYPOTHETICAL CYTOSOLIC PROTEIN-RELATED"/>
    <property type="match status" value="1"/>
</dbReference>
<dbReference type="PATRIC" id="fig|396268.3.peg.156"/>
<dbReference type="OrthoDB" id="9793465at2"/>
<name>A0A0R2I1S3_9LACO</name>
<dbReference type="PANTHER" id="PTHR34297:SF1">
    <property type="entry name" value="ASP23_GLS24 FAMILY ENVELOPE STRESS RESPONSE PROTEIN"/>
    <property type="match status" value="1"/>
</dbReference>
<evidence type="ECO:0008006" key="5">
    <source>
        <dbReference type="Google" id="ProtNLM"/>
    </source>
</evidence>
<dbReference type="Proteomes" id="UP000050934">
    <property type="component" value="Unassembled WGS sequence"/>
</dbReference>
<keyword evidence="4" id="KW-1185">Reference proteome</keyword>
<dbReference type="Pfam" id="PF03780">
    <property type="entry name" value="Asp23"/>
    <property type="match status" value="1"/>
</dbReference>
<dbReference type="AlphaFoldDB" id="A0A0R2I1S3"/>
<sequence length="147" mass="16022">MAEDTAIRLSNEDQSMGSIKIAPQVLEFIAGIAASQVDGVSRMHGTFANNVGEILGRSDYRRGVHLTIEDDHSLTFDVAVYVDYGKDVPQVAAEIQNKIKQQVALMTDLKVGLVNVHVQGITPTKPDQEIDPNDIFGQDAQESEDAK</sequence>
<comment type="similarity">
    <text evidence="1">Belongs to the asp23 family.</text>
</comment>
<dbReference type="EMBL" id="JQBW01000006">
    <property type="protein sequence ID" value="KRN59120.1"/>
    <property type="molecule type" value="Genomic_DNA"/>
</dbReference>
<evidence type="ECO:0000313" key="3">
    <source>
        <dbReference type="EMBL" id="KRN59120.1"/>
    </source>
</evidence>
<feature type="region of interest" description="Disordered" evidence="2">
    <location>
        <begin position="122"/>
        <end position="147"/>
    </location>
</feature>
<dbReference type="InterPro" id="IPR005531">
    <property type="entry name" value="Asp23"/>
</dbReference>
<accession>A0A0R2I1S3</accession>
<gene>
    <name evidence="3" type="ORF">IV45_GL000157</name>
</gene>
<dbReference type="STRING" id="396268.IV45_GL000157"/>
<protein>
    <recommendedName>
        <fullName evidence="5">Alkaline shock protein</fullName>
    </recommendedName>
</protein>
<comment type="caution">
    <text evidence="3">The sequence shown here is derived from an EMBL/GenBank/DDBJ whole genome shotgun (WGS) entry which is preliminary data.</text>
</comment>